<sequence>MWEASDRLCSKRLKPLIPILLPALERHGRLDLDIELRDKLLTISAATVDRLLSEVRAVARGGQRRRAGMSSAVRRSVPVRTFGDWNDPPPGYVEVDFVAHSGTSSSGSFVQTMVLTDIATGWTECVPVRTRESGLVIAAIKCARSLFPFPLLGVDFDNDSAFMNELVVSWCRSQGLEATRSRAYRKNDQAWVEQKNAPSFDGWSAMAGSLGPKTAALVRLYGAVRLHVNLFQPSFKLREKTRIGARVIKRYHPPLPPVERVLAHPEVAEIDKERLRAMLATADPVMLFIGIRAAQEDLGKRVDRRGVQVTPEEPVVIDLRRFTANLKTAWQKGEVRPTHKRSYRRTKPYPKRPTMLEPYEAQIRAWLEADPTLSAAIVLQRLMNVDQTRFTNKSLRTVQMAVKVWRQESVVEILNGDWMTITPALPPAKSFGSILR</sequence>
<evidence type="ECO:0000313" key="2">
    <source>
        <dbReference type="EMBL" id="WQN35784.1"/>
    </source>
</evidence>
<evidence type="ECO:0000259" key="1">
    <source>
        <dbReference type="PROSITE" id="PS50994"/>
    </source>
</evidence>
<dbReference type="Gene3D" id="3.30.420.10">
    <property type="entry name" value="Ribonuclease H-like superfamily/Ribonuclease H"/>
    <property type="match status" value="1"/>
</dbReference>
<dbReference type="InterPro" id="IPR001584">
    <property type="entry name" value="Integrase_cat-core"/>
</dbReference>
<reference evidence="2 3" key="1">
    <citation type="submission" date="2023-12" db="EMBL/GenBank/DDBJ databases">
        <authorList>
            <person name="Menendez E."/>
            <person name="Kaur S."/>
            <person name="Flores-Felix J.D."/>
            <person name="diCenzo G.C."/>
            <person name="Peix A."/>
            <person name="Velazquez E."/>
        </authorList>
    </citation>
    <scope>NUCLEOTIDE SEQUENCE [LARGE SCALE GENOMIC DNA]</scope>
    <source>
        <strain evidence="2 3">CIP 108029</strain>
    </source>
</reference>
<feature type="domain" description="Integrase catalytic" evidence="1">
    <location>
        <begin position="85"/>
        <end position="196"/>
    </location>
</feature>
<keyword evidence="3" id="KW-1185">Reference proteome</keyword>
<evidence type="ECO:0000313" key="3">
    <source>
        <dbReference type="Proteomes" id="UP001322785"/>
    </source>
</evidence>
<dbReference type="SUPFAM" id="SSF53098">
    <property type="entry name" value="Ribonuclease H-like"/>
    <property type="match status" value="1"/>
</dbReference>
<dbReference type="Proteomes" id="UP001322785">
    <property type="component" value="Chromosome"/>
</dbReference>
<name>A0ABZ0Z892_9HYPH</name>
<proteinExistence type="predicted"/>
<dbReference type="RefSeq" id="WP_246289400.1">
    <property type="nucleotide sequence ID" value="NZ_BSOQ01000015.1"/>
</dbReference>
<dbReference type="PROSITE" id="PS50994">
    <property type="entry name" value="INTEGRASE"/>
    <property type="match status" value="1"/>
</dbReference>
<dbReference type="InterPro" id="IPR036397">
    <property type="entry name" value="RNaseH_sf"/>
</dbReference>
<dbReference type="InterPro" id="IPR012337">
    <property type="entry name" value="RNaseH-like_sf"/>
</dbReference>
<accession>A0ABZ0Z892</accession>
<dbReference type="EMBL" id="CP140635">
    <property type="protein sequence ID" value="WQN35784.1"/>
    <property type="molecule type" value="Genomic_DNA"/>
</dbReference>
<organism evidence="2 3">
    <name type="scientific">Rhizobium indigoferae</name>
    <dbReference type="NCBI Taxonomy" id="158891"/>
    <lineage>
        <taxon>Bacteria</taxon>
        <taxon>Pseudomonadati</taxon>
        <taxon>Pseudomonadota</taxon>
        <taxon>Alphaproteobacteria</taxon>
        <taxon>Hyphomicrobiales</taxon>
        <taxon>Rhizobiaceae</taxon>
        <taxon>Rhizobium/Agrobacterium group</taxon>
        <taxon>Rhizobium</taxon>
    </lineage>
</organism>
<gene>
    <name evidence="2" type="ORF">U5G49_000834</name>
</gene>
<protein>
    <submittedName>
        <fullName evidence="2">Transposase</fullName>
    </submittedName>
</protein>